<proteinExistence type="predicted"/>
<reference evidence="3 4" key="1">
    <citation type="submission" date="2019-08" db="EMBL/GenBank/DDBJ databases">
        <title>Actinomadura sp. nov. CYP1-5 isolated from mountain soil.</title>
        <authorList>
            <person name="Songsumanus A."/>
            <person name="Kuncharoen N."/>
            <person name="Kudo T."/>
            <person name="Yuki M."/>
            <person name="Igarashi Y."/>
            <person name="Tanasupawat S."/>
        </authorList>
    </citation>
    <scope>NUCLEOTIDE SEQUENCE [LARGE SCALE GENOMIC DNA]</scope>
    <source>
        <strain evidence="3 4">CYP1-5</strain>
    </source>
</reference>
<comment type="caution">
    <text evidence="3">The sequence shown here is derived from an EMBL/GenBank/DDBJ whole genome shotgun (WGS) entry which is preliminary data.</text>
</comment>
<dbReference type="Pfam" id="PF26382">
    <property type="entry name" value="BREX_PglY_6th"/>
    <property type="match status" value="1"/>
</dbReference>
<evidence type="ECO:0000313" key="4">
    <source>
        <dbReference type="Proteomes" id="UP000323505"/>
    </source>
</evidence>
<keyword evidence="4" id="KW-1185">Reference proteome</keyword>
<dbReference type="Pfam" id="PF26381">
    <property type="entry name" value="BREX_PglY_5th"/>
    <property type="match status" value="1"/>
</dbReference>
<organism evidence="3 4">
    <name type="scientific">Actinomadura decatromicini</name>
    <dbReference type="NCBI Taxonomy" id="2604572"/>
    <lineage>
        <taxon>Bacteria</taxon>
        <taxon>Bacillati</taxon>
        <taxon>Actinomycetota</taxon>
        <taxon>Actinomycetes</taxon>
        <taxon>Streptosporangiales</taxon>
        <taxon>Thermomonosporaceae</taxon>
        <taxon>Actinomadura</taxon>
    </lineage>
</organism>
<dbReference type="RefSeq" id="WP_148767668.1">
    <property type="nucleotide sequence ID" value="NZ_VSRQ01000011.1"/>
</dbReference>
<protein>
    <submittedName>
        <fullName evidence="3">Phage resistance protein</fullName>
    </submittedName>
</protein>
<sequence>MTKLLRDLIDIPERVHAGHLVLKLTAGIADHHTVTEYVVTPQLADSFDRALGIVQSAVETGTSHAAYIDGSFGSGKSHFMAMLHALIKRDPDARSKELLRPVVDKHDTWLEGRKILLVPYHLSGSTTLASAVLGDYVKRVAELHPDASPAPVYRDDLLLENARRLRDSMGDEAFLAGLPATEDEKWGSSAWTAEALDAALNAPHGDLKRQNLVADLLATHLAAYRQAVSGDAGAFVPLDEGLAIISRHAKDVLGYDALILLLDELVLWLNTHLAKPAFVAEQASMVAKLVESADWRRPAPIISFVPRQRDLRELVGRDVVGAQQTSLFDTLKHWDGRFDFIRLADANLPEVVRQRLLRPKDEQARAEINDGFERITRTQAQVWEALLDSQGGGADQAAFRSVYPFSPAFLHTMVDISSALQRERTALKLMLQLLVDHRDTLPAGQLVPLGAIFDVLLTGGVDPFSDKLRSEFDQAKNFYLERLRPWLLARHRLDEEQAAKLPPMHAFRGDDLVVKTLMLKALVPNVPALKTLNPGRLAALNHGSIPSMLPGRQGEVVHKTLRDLASEFGEIRLHGEGNPTVDVALIGVDTKSILDKVRNVDDDAARRRLLKEILWAELKAGDPDAFTGRRTVTWRGTSRVVELVFANVADPKTSAEVFAPEEPGALRVIVDYPFDDVFGPAEDRNRVEELRAEPNRANLSTLCWLPSFLSTDRLSDLGELVVIRHILERDRLRENTPLLTEEDRYHARTQLESRRNALDTRLRDVLKKAYGLAAHDDADIGQQIDQHIMGMDAAVDIRPPAALGFDAALEYVCGKLLDHSYPKHPNFSPHGKQVPYRLRDLQIALGAVEQAVENDVRRYEPPRADIPTIRRIVNPLDLGVMGEAALVLNDNWPMALDRRAAAAGALSGDVTVTQVREWIQEEQPGLPTDVANVVVCAYALMRARAWVRGGQIVSQPDLKNIPGTFLLRPQELPAPEEFEVAGRRANELFRLARQPVRSPRSVHAQADQLRRVVGLYLPHTEALVTELERHADLLGLAEGDRLRLARTAHRLIEVLVGQEDTPLLRALARFDMGDVQPVALGVTLREAQPVSEALARADWQLLNRLPDLAAVGGDRAERAQLIMDRLRVVARRDEQAARLAPALADAKQATVALFVDAPTPPPPPPPDDPGRIAGEARILPEGLDQVAARIREDMAKRPGAEFEIIWRSLA</sequence>
<evidence type="ECO:0000259" key="2">
    <source>
        <dbReference type="Pfam" id="PF26382"/>
    </source>
</evidence>
<dbReference type="Proteomes" id="UP000323505">
    <property type="component" value="Unassembled WGS sequence"/>
</dbReference>
<feature type="domain" description="ATPase PglY 5th" evidence="1">
    <location>
        <begin position="840"/>
        <end position="939"/>
    </location>
</feature>
<accession>A0A5D3F5S5</accession>
<dbReference type="InterPro" id="IPR058748">
    <property type="entry name" value="PglY_5th"/>
</dbReference>
<evidence type="ECO:0000259" key="1">
    <source>
        <dbReference type="Pfam" id="PF26381"/>
    </source>
</evidence>
<feature type="domain" description="ATPase PglY C-terminal" evidence="2">
    <location>
        <begin position="983"/>
        <end position="1158"/>
    </location>
</feature>
<evidence type="ECO:0000313" key="3">
    <source>
        <dbReference type="EMBL" id="TYK43419.1"/>
    </source>
</evidence>
<dbReference type="EMBL" id="VSRQ01000011">
    <property type="protein sequence ID" value="TYK43419.1"/>
    <property type="molecule type" value="Genomic_DNA"/>
</dbReference>
<name>A0A5D3F5S5_9ACTN</name>
<dbReference type="AlphaFoldDB" id="A0A5D3F5S5"/>
<gene>
    <name evidence="3" type="ORF">FXF68_38040</name>
</gene>
<dbReference type="InterPro" id="IPR058747">
    <property type="entry name" value="PglY_C"/>
</dbReference>